<keyword evidence="2" id="KW-0560">Oxidoreductase</keyword>
<dbReference type="InterPro" id="IPR036188">
    <property type="entry name" value="FAD/NAD-bd_sf"/>
</dbReference>
<evidence type="ECO:0000256" key="2">
    <source>
        <dbReference type="ARBA" id="ARBA00023002"/>
    </source>
</evidence>
<reference evidence="4 5" key="1">
    <citation type="submission" date="2020-07" db="EMBL/GenBank/DDBJ databases">
        <title>Pusillimonas sp. nov., isolated from poultry manure in Taiwan.</title>
        <authorList>
            <person name="Lin S.-Y."/>
            <person name="Tang Y.-S."/>
            <person name="Young C.-C."/>
        </authorList>
    </citation>
    <scope>NUCLEOTIDE SEQUENCE [LARGE SCALE GENOMIC DNA]</scope>
    <source>
        <strain evidence="4 5">CC-YST705</strain>
    </source>
</reference>
<dbReference type="Gene3D" id="3.50.50.60">
    <property type="entry name" value="FAD/NAD(P)-binding domain"/>
    <property type="match status" value="2"/>
</dbReference>
<dbReference type="InterPro" id="IPR036291">
    <property type="entry name" value="NAD(P)-bd_dom_sf"/>
</dbReference>
<dbReference type="SUPFAM" id="SSF51735">
    <property type="entry name" value="NAD(P)-binding Rossmann-fold domains"/>
    <property type="match status" value="1"/>
</dbReference>
<feature type="domain" description="FAD/NAD(P)-binding" evidence="3">
    <location>
        <begin position="218"/>
        <end position="284"/>
    </location>
</feature>
<keyword evidence="1" id="KW-0285">Flavoprotein</keyword>
<name>A0ABS8CCG9_9BURK</name>
<feature type="domain" description="FAD/NAD(P)-binding" evidence="3">
    <location>
        <begin position="8"/>
        <end position="186"/>
    </location>
</feature>
<evidence type="ECO:0000313" key="4">
    <source>
        <dbReference type="EMBL" id="MCB5363735.1"/>
    </source>
</evidence>
<evidence type="ECO:0000313" key="5">
    <source>
        <dbReference type="Proteomes" id="UP000776983"/>
    </source>
</evidence>
<evidence type="ECO:0000259" key="3">
    <source>
        <dbReference type="Pfam" id="PF07992"/>
    </source>
</evidence>
<comment type="caution">
    <text evidence="4">The sequence shown here is derived from an EMBL/GenBank/DDBJ whole genome shotgun (WGS) entry which is preliminary data.</text>
</comment>
<dbReference type="InterPro" id="IPR050097">
    <property type="entry name" value="Ferredoxin-NADP_redctase_2"/>
</dbReference>
<dbReference type="PRINTS" id="PR00368">
    <property type="entry name" value="FADPNR"/>
</dbReference>
<gene>
    <name evidence="4" type="ORF">H0484_08230</name>
</gene>
<dbReference type="Pfam" id="PF07992">
    <property type="entry name" value="Pyr_redox_2"/>
    <property type="match status" value="2"/>
</dbReference>
<dbReference type="SUPFAM" id="SSF51905">
    <property type="entry name" value="FAD/NAD(P)-binding domain"/>
    <property type="match status" value="1"/>
</dbReference>
<dbReference type="PROSITE" id="PS51257">
    <property type="entry name" value="PROKAR_LIPOPROTEIN"/>
    <property type="match status" value="1"/>
</dbReference>
<dbReference type="EMBL" id="JACDXW010000003">
    <property type="protein sequence ID" value="MCB5363735.1"/>
    <property type="molecule type" value="Genomic_DNA"/>
</dbReference>
<dbReference type="PRINTS" id="PR00469">
    <property type="entry name" value="PNDRDTASEII"/>
</dbReference>
<dbReference type="PANTHER" id="PTHR48105">
    <property type="entry name" value="THIOREDOXIN REDUCTASE 1-RELATED-RELATED"/>
    <property type="match status" value="1"/>
</dbReference>
<dbReference type="Proteomes" id="UP000776983">
    <property type="component" value="Unassembled WGS sequence"/>
</dbReference>
<organism evidence="4 5">
    <name type="scientific">Mesopusillimonas faecipullorum</name>
    <dbReference type="NCBI Taxonomy" id="2755040"/>
    <lineage>
        <taxon>Bacteria</taxon>
        <taxon>Pseudomonadati</taxon>
        <taxon>Pseudomonadota</taxon>
        <taxon>Betaproteobacteria</taxon>
        <taxon>Burkholderiales</taxon>
        <taxon>Alcaligenaceae</taxon>
        <taxon>Mesopusillimonas</taxon>
    </lineage>
</organism>
<dbReference type="RefSeq" id="WP_226954105.1">
    <property type="nucleotide sequence ID" value="NZ_JACDXW010000003.1"/>
</dbReference>
<dbReference type="InterPro" id="IPR023753">
    <property type="entry name" value="FAD/NAD-binding_dom"/>
</dbReference>
<sequence length="299" mass="31622">MQADTQRYDAIIIGAGPAGVSCAVWLARLGFLPLVVEASSRIGGLCLGHPYHDNWNATLPGRTGPEVAEQLAASLEQAQVPLQLNNAVVRVEASGQTYVVTLLRGERLLSSNIVLATGVRARGLSGLSPGSQPMPGVLIGPGEHVAAQNFQGKRVAVLGGGDNAFENALFAQDRGAEKVDVYARNVRAQQQFVRAFPGENVYPQPDQLDLGARTVQGKRYDLILVCYGWEPCVSFADGLPLARTEQGFIATEWATAQTSLPGVYAVGEVAKRQHPCVVTALADGVTAAKAIQARLEAGL</sequence>
<evidence type="ECO:0000256" key="1">
    <source>
        <dbReference type="ARBA" id="ARBA00022630"/>
    </source>
</evidence>
<keyword evidence="5" id="KW-1185">Reference proteome</keyword>
<proteinExistence type="predicted"/>
<protein>
    <submittedName>
        <fullName evidence="4">NAD(P)/FAD-dependent oxidoreductase</fullName>
    </submittedName>
</protein>
<accession>A0ABS8CCG9</accession>